<dbReference type="AlphaFoldDB" id="A0A3M7QDW2"/>
<sequence>MGVQAVVLANFPVDFFHFKQRVRADLIEKLGLQIAHTFNLSIANFDLIAYVRMRAQQIGQSGTH</sequence>
<keyword evidence="2" id="KW-1185">Reference proteome</keyword>
<evidence type="ECO:0000313" key="1">
    <source>
        <dbReference type="EMBL" id="RNA09384.1"/>
    </source>
</evidence>
<gene>
    <name evidence="1" type="ORF">BpHYR1_003558</name>
</gene>
<comment type="caution">
    <text evidence="1">The sequence shown here is derived from an EMBL/GenBank/DDBJ whole genome shotgun (WGS) entry which is preliminary data.</text>
</comment>
<evidence type="ECO:0000313" key="2">
    <source>
        <dbReference type="Proteomes" id="UP000276133"/>
    </source>
</evidence>
<reference evidence="1 2" key="1">
    <citation type="journal article" date="2018" name="Sci. Rep.">
        <title>Genomic signatures of local adaptation to the degree of environmental predictability in rotifers.</title>
        <authorList>
            <person name="Franch-Gras L."/>
            <person name="Hahn C."/>
            <person name="Garcia-Roger E.M."/>
            <person name="Carmona M.J."/>
            <person name="Serra M."/>
            <person name="Gomez A."/>
        </authorList>
    </citation>
    <scope>NUCLEOTIDE SEQUENCE [LARGE SCALE GENOMIC DNA]</scope>
    <source>
        <strain evidence="1">HYR1</strain>
    </source>
</reference>
<accession>A0A3M7QDW2</accession>
<dbReference type="Proteomes" id="UP000276133">
    <property type="component" value="Unassembled WGS sequence"/>
</dbReference>
<name>A0A3M7QDW2_BRAPC</name>
<dbReference type="EMBL" id="REGN01006472">
    <property type="protein sequence ID" value="RNA09384.1"/>
    <property type="molecule type" value="Genomic_DNA"/>
</dbReference>
<organism evidence="1 2">
    <name type="scientific">Brachionus plicatilis</name>
    <name type="common">Marine rotifer</name>
    <name type="synonym">Brachionus muelleri</name>
    <dbReference type="NCBI Taxonomy" id="10195"/>
    <lineage>
        <taxon>Eukaryota</taxon>
        <taxon>Metazoa</taxon>
        <taxon>Spiralia</taxon>
        <taxon>Gnathifera</taxon>
        <taxon>Rotifera</taxon>
        <taxon>Eurotatoria</taxon>
        <taxon>Monogononta</taxon>
        <taxon>Pseudotrocha</taxon>
        <taxon>Ploima</taxon>
        <taxon>Brachionidae</taxon>
        <taxon>Brachionus</taxon>
    </lineage>
</organism>
<protein>
    <submittedName>
        <fullName evidence="1">Uncharacterized protein</fullName>
    </submittedName>
</protein>
<proteinExistence type="predicted"/>